<feature type="domain" description="TubC N-terminal docking" evidence="3">
    <location>
        <begin position="7"/>
        <end position="56"/>
    </location>
</feature>
<proteinExistence type="predicted"/>
<organism evidence="4 5">
    <name type="scientific">Micromonospora cathayae</name>
    <dbReference type="NCBI Taxonomy" id="3028804"/>
    <lineage>
        <taxon>Bacteria</taxon>
        <taxon>Bacillati</taxon>
        <taxon>Actinomycetota</taxon>
        <taxon>Actinomycetes</taxon>
        <taxon>Micromonosporales</taxon>
        <taxon>Micromonosporaceae</taxon>
        <taxon>Micromonospora</taxon>
    </lineage>
</organism>
<feature type="region of interest" description="Disordered" evidence="1">
    <location>
        <begin position="518"/>
        <end position="542"/>
    </location>
</feature>
<dbReference type="PANTHER" id="PTHR45527:SF1">
    <property type="entry name" value="FATTY ACID SYNTHASE"/>
    <property type="match status" value="1"/>
</dbReference>
<evidence type="ECO:0000256" key="1">
    <source>
        <dbReference type="SAM" id="MobiDB-lite"/>
    </source>
</evidence>
<dbReference type="InterPro" id="IPR041464">
    <property type="entry name" value="TubC_N"/>
</dbReference>
<dbReference type="InterPro" id="IPR023213">
    <property type="entry name" value="CAT-like_dom_sf"/>
</dbReference>
<dbReference type="Gene3D" id="3.30.559.30">
    <property type="entry name" value="Nonribosomal peptide synthetase, condensation domain"/>
    <property type="match status" value="1"/>
</dbReference>
<evidence type="ECO:0000259" key="2">
    <source>
        <dbReference type="Pfam" id="PF00668"/>
    </source>
</evidence>
<dbReference type="Gene3D" id="1.10.10.1830">
    <property type="entry name" value="Non-ribosomal peptide synthase, adenylation domain"/>
    <property type="match status" value="1"/>
</dbReference>
<dbReference type="Proteomes" id="UP001219605">
    <property type="component" value="Chromosome"/>
</dbReference>
<dbReference type="EMBL" id="CP118615">
    <property type="protein sequence ID" value="WDZ82892.1"/>
    <property type="molecule type" value="Genomic_DNA"/>
</dbReference>
<dbReference type="PANTHER" id="PTHR45527">
    <property type="entry name" value="NONRIBOSOMAL PEPTIDE SYNTHETASE"/>
    <property type="match status" value="1"/>
</dbReference>
<evidence type="ECO:0000259" key="3">
    <source>
        <dbReference type="Pfam" id="PF18563"/>
    </source>
</evidence>
<accession>A0ABY7ZJ41</accession>
<dbReference type="Pfam" id="PF18563">
    <property type="entry name" value="TubC_N"/>
    <property type="match status" value="1"/>
</dbReference>
<name>A0ABY7ZJ41_9ACTN</name>
<dbReference type="InterPro" id="IPR044894">
    <property type="entry name" value="TubC_N_sf"/>
</dbReference>
<protein>
    <submittedName>
        <fullName evidence="4">Condensation domain-containing protein</fullName>
    </submittedName>
</protein>
<keyword evidence="5" id="KW-1185">Reference proteome</keyword>
<dbReference type="Pfam" id="PF00668">
    <property type="entry name" value="Condensation"/>
    <property type="match status" value="2"/>
</dbReference>
<dbReference type="RefSeq" id="WP_275029240.1">
    <property type="nucleotide sequence ID" value="NZ_CP118615.1"/>
</dbReference>
<reference evidence="4 5" key="1">
    <citation type="submission" date="2023-02" db="EMBL/GenBank/DDBJ databases">
        <authorList>
            <person name="Mo P."/>
        </authorList>
    </citation>
    <scope>NUCLEOTIDE SEQUENCE [LARGE SCALE GENOMIC DNA]</scope>
    <source>
        <strain evidence="4 5">HUAS 3</strain>
    </source>
</reference>
<evidence type="ECO:0000313" key="5">
    <source>
        <dbReference type="Proteomes" id="UP001219605"/>
    </source>
</evidence>
<evidence type="ECO:0000313" key="4">
    <source>
        <dbReference type="EMBL" id="WDZ82892.1"/>
    </source>
</evidence>
<gene>
    <name evidence="4" type="ORF">PVK37_20730</name>
</gene>
<dbReference type="InterPro" id="IPR001242">
    <property type="entry name" value="Condensation_dom"/>
</dbReference>
<feature type="compositionally biased region" description="Low complexity" evidence="1">
    <location>
        <begin position="525"/>
        <end position="542"/>
    </location>
</feature>
<dbReference type="SUPFAM" id="SSF52777">
    <property type="entry name" value="CoA-dependent acyltransferases"/>
    <property type="match status" value="2"/>
</dbReference>
<feature type="domain" description="Condensation" evidence="2">
    <location>
        <begin position="78"/>
        <end position="190"/>
    </location>
</feature>
<dbReference type="Gene3D" id="3.30.559.10">
    <property type="entry name" value="Chloramphenicol acetyltransferase-like domain"/>
    <property type="match status" value="1"/>
</dbReference>
<feature type="domain" description="Condensation" evidence="2">
    <location>
        <begin position="215"/>
        <end position="419"/>
    </location>
</feature>
<sequence length="542" mass="58169">MTAAGEVDELLRVLRDRDVRLTADGTRLSYDAPADALDADLLAALRRLKPHLLDRLRAPADPDGQMLATAADGQVLATAPASHCQARQYQITEESGTPVLTVALRFTLRGRLDRAALHRALSDLAVRHPALRTRYAERDGEVLQQVLTPRPVPVPVRPVATEHLDRAVEEWASVPFALRREPAFRAVLFQPVDAPDGGEAEILDDGEGAALDGGEPDRHELVLALHHGIIDGLAAQVLVRDLGELYRAAVTGHPADLPPLPADYLDFSREEQAYLDHGDTRRMLREWAEGLPAGTVPLLLPTDRPRRPGVTDTGGVAQVVLPAGLVAEVAGYGVRRNATPYVVLAAAFAWFLHDLTGAPVVTLTIPVANRADSRFDDVLGVFAQAAWLIIPVAGAGSFDDLVRRTAEATWQVLARQAVPGLVQNAALGGAFAGNPPRIHFSMLDLPDPVLRLPGVEPAPGRDVLLAGARANQTWQLRPRPDGTMSLLVEYAATLFDAGTVAGWLDRYQRLLPRLLATPERPLPRTGGPVPTPAGQATPAPAG</sequence>